<evidence type="ECO:0000256" key="3">
    <source>
        <dbReference type="PROSITE-ProRule" id="PRU00289"/>
    </source>
</evidence>
<feature type="domain" description="FtsK" evidence="6">
    <location>
        <begin position="85"/>
        <end position="273"/>
    </location>
</feature>
<dbReference type="EMBL" id="FRAF01000053">
    <property type="protein sequence ID" value="SHL17768.1"/>
    <property type="molecule type" value="Genomic_DNA"/>
</dbReference>
<dbReference type="SUPFAM" id="SSF52540">
    <property type="entry name" value="P-loop containing nucleoside triphosphate hydrolases"/>
    <property type="match status" value="1"/>
</dbReference>
<dbReference type="InterPro" id="IPR027417">
    <property type="entry name" value="P-loop_NTPase"/>
</dbReference>
<sequence>MTASSGSERRTGVFELMSYATMLAVGSVAACALGDMSLEDTALIGASPYAAVGAALFGYRIPKRVVVTEPDVQGWRVYLGQTAFGQKVYHDFAAIPHMKAGGATGSGKTKGLELLLAQLVMKKSPSELQVHIIDMKGGASFAHFARLPHVAGRIYADAENAAQALENIVIIQNKRLERIRRAREQFLPIPSFPRILVLIDEGGELSPAYAKQDEKIRRQCLAYLSTLARVGREPCISLVYSTQRPSNETLPVGIRGQMDATMAYRTQNELDSGILLRNEKAARLPNIKGRMIYQTPDGEKVVQTGMIPELLLRRWMEDRMDTNRSDKKETSCADNVDTFSQDKEGGTEADEMETSRVGLPSSSSRVFHDFVKGG</sequence>
<accession>A0A1M6YHS4</accession>
<dbReference type="AlphaFoldDB" id="A0A1M6YHS4"/>
<dbReference type="GO" id="GO:0005524">
    <property type="term" value="F:ATP binding"/>
    <property type="evidence" value="ECO:0007669"/>
    <property type="project" value="UniProtKB-UniRule"/>
</dbReference>
<dbReference type="PROSITE" id="PS50901">
    <property type="entry name" value="FTSK"/>
    <property type="match status" value="1"/>
</dbReference>
<dbReference type="STRING" id="1830138.SAMN05443507_1534"/>
<dbReference type="GO" id="GO:0003677">
    <property type="term" value="F:DNA binding"/>
    <property type="evidence" value="ECO:0007669"/>
    <property type="project" value="InterPro"/>
</dbReference>
<dbReference type="InterPro" id="IPR050206">
    <property type="entry name" value="FtsK/SpoIIIE/SftA"/>
</dbReference>
<keyword evidence="2 3" id="KW-0067">ATP-binding</keyword>
<name>A0A1M6YHS4_9BACL</name>
<dbReference type="Gene3D" id="3.40.50.300">
    <property type="entry name" value="P-loop containing nucleotide triphosphate hydrolases"/>
    <property type="match status" value="1"/>
</dbReference>
<evidence type="ECO:0000259" key="6">
    <source>
        <dbReference type="PROSITE" id="PS50901"/>
    </source>
</evidence>
<dbReference type="Pfam" id="PF01580">
    <property type="entry name" value="FtsK_SpoIIIE"/>
    <property type="match status" value="1"/>
</dbReference>
<keyword evidence="5" id="KW-1133">Transmembrane helix</keyword>
<keyword evidence="1 3" id="KW-0547">Nucleotide-binding</keyword>
<dbReference type="PANTHER" id="PTHR22683">
    <property type="entry name" value="SPORULATION PROTEIN RELATED"/>
    <property type="match status" value="1"/>
</dbReference>
<feature type="region of interest" description="Disordered" evidence="4">
    <location>
        <begin position="322"/>
        <end position="363"/>
    </location>
</feature>
<organism evidence="7 8">
    <name type="scientific">Alicyclobacillus tolerans</name>
    <dbReference type="NCBI Taxonomy" id="90970"/>
    <lineage>
        <taxon>Bacteria</taxon>
        <taxon>Bacillati</taxon>
        <taxon>Bacillota</taxon>
        <taxon>Bacilli</taxon>
        <taxon>Bacillales</taxon>
        <taxon>Alicyclobacillaceae</taxon>
        <taxon>Alicyclobacillus</taxon>
    </lineage>
</organism>
<protein>
    <submittedName>
        <fullName evidence="7">FtsK/SpoIIIE family protein</fullName>
    </submittedName>
</protein>
<evidence type="ECO:0000256" key="1">
    <source>
        <dbReference type="ARBA" id="ARBA00022741"/>
    </source>
</evidence>
<proteinExistence type="predicted"/>
<keyword evidence="5" id="KW-0472">Membrane</keyword>
<dbReference type="InterPro" id="IPR002543">
    <property type="entry name" value="FtsK_dom"/>
</dbReference>
<keyword evidence="5" id="KW-0812">Transmembrane</keyword>
<feature type="binding site" evidence="3">
    <location>
        <begin position="102"/>
        <end position="109"/>
    </location>
    <ligand>
        <name>ATP</name>
        <dbReference type="ChEBI" id="CHEBI:30616"/>
    </ligand>
</feature>
<evidence type="ECO:0000256" key="5">
    <source>
        <dbReference type="SAM" id="Phobius"/>
    </source>
</evidence>
<feature type="transmembrane region" description="Helical" evidence="5">
    <location>
        <begin position="12"/>
        <end position="36"/>
    </location>
</feature>
<keyword evidence="8" id="KW-1185">Reference proteome</keyword>
<evidence type="ECO:0000313" key="7">
    <source>
        <dbReference type="EMBL" id="SHL17768.1"/>
    </source>
</evidence>
<evidence type="ECO:0000256" key="4">
    <source>
        <dbReference type="SAM" id="MobiDB-lite"/>
    </source>
</evidence>
<evidence type="ECO:0000256" key="2">
    <source>
        <dbReference type="ARBA" id="ARBA00022840"/>
    </source>
</evidence>
<dbReference type="PANTHER" id="PTHR22683:SF1">
    <property type="entry name" value="TYPE VII SECRETION SYSTEM PROTEIN ESSC"/>
    <property type="match status" value="1"/>
</dbReference>
<evidence type="ECO:0000313" key="8">
    <source>
        <dbReference type="Proteomes" id="UP000184016"/>
    </source>
</evidence>
<dbReference type="Proteomes" id="UP000184016">
    <property type="component" value="Unassembled WGS sequence"/>
</dbReference>
<reference evidence="8" key="1">
    <citation type="submission" date="2016-11" db="EMBL/GenBank/DDBJ databases">
        <authorList>
            <person name="Varghese N."/>
            <person name="Submissions S."/>
        </authorList>
    </citation>
    <scope>NUCLEOTIDE SEQUENCE [LARGE SCALE GENOMIC DNA]</scope>
    <source>
        <strain evidence="8">USBA-503</strain>
    </source>
</reference>
<gene>
    <name evidence="7" type="ORF">SAMN05443507_1534</name>
</gene>
<feature type="compositionally biased region" description="Basic and acidic residues" evidence="4">
    <location>
        <begin position="322"/>
        <end position="331"/>
    </location>
</feature>